<keyword evidence="3" id="KW-1185">Reference proteome</keyword>
<evidence type="ECO:0000313" key="2">
    <source>
        <dbReference type="EMBL" id="KIL58930.1"/>
    </source>
</evidence>
<organism evidence="2 3">
    <name type="scientific">Amanita muscaria (strain Koide BX008)</name>
    <dbReference type="NCBI Taxonomy" id="946122"/>
    <lineage>
        <taxon>Eukaryota</taxon>
        <taxon>Fungi</taxon>
        <taxon>Dikarya</taxon>
        <taxon>Basidiomycota</taxon>
        <taxon>Agaricomycotina</taxon>
        <taxon>Agaricomycetes</taxon>
        <taxon>Agaricomycetidae</taxon>
        <taxon>Agaricales</taxon>
        <taxon>Pluteineae</taxon>
        <taxon>Amanitaceae</taxon>
        <taxon>Amanita</taxon>
    </lineage>
</organism>
<evidence type="ECO:0000313" key="3">
    <source>
        <dbReference type="Proteomes" id="UP000054549"/>
    </source>
</evidence>
<evidence type="ECO:0000256" key="1">
    <source>
        <dbReference type="SAM" id="MobiDB-lite"/>
    </source>
</evidence>
<proteinExistence type="predicted"/>
<dbReference type="InParanoid" id="A0A0C2S831"/>
<name>A0A0C2S831_AMAMK</name>
<feature type="region of interest" description="Disordered" evidence="1">
    <location>
        <begin position="42"/>
        <end position="61"/>
    </location>
</feature>
<dbReference type="AlphaFoldDB" id="A0A0C2S831"/>
<sequence>MVQSEAAQPVSNEGGQCRIKHNSMHHDALGCSLGSSNKANRSLSRFGNSSTSNEQFPESSPSASAILLQQPWASVKCLRSNVLSSALLERYCFVNDFTNRIGEMEDETELLRERR</sequence>
<dbReference type="HOGENOM" id="CLU_2108420_0_0_1"/>
<accession>A0A0C2S831</accession>
<protein>
    <submittedName>
        <fullName evidence="2">Uncharacterized protein</fullName>
    </submittedName>
</protein>
<reference evidence="2 3" key="1">
    <citation type="submission" date="2014-04" db="EMBL/GenBank/DDBJ databases">
        <title>Evolutionary Origins and Diversification of the Mycorrhizal Mutualists.</title>
        <authorList>
            <consortium name="DOE Joint Genome Institute"/>
            <consortium name="Mycorrhizal Genomics Consortium"/>
            <person name="Kohler A."/>
            <person name="Kuo A."/>
            <person name="Nagy L.G."/>
            <person name="Floudas D."/>
            <person name="Copeland A."/>
            <person name="Barry K.W."/>
            <person name="Cichocki N."/>
            <person name="Veneault-Fourrey C."/>
            <person name="LaButti K."/>
            <person name="Lindquist E.A."/>
            <person name="Lipzen A."/>
            <person name="Lundell T."/>
            <person name="Morin E."/>
            <person name="Murat C."/>
            <person name="Riley R."/>
            <person name="Ohm R."/>
            <person name="Sun H."/>
            <person name="Tunlid A."/>
            <person name="Henrissat B."/>
            <person name="Grigoriev I.V."/>
            <person name="Hibbett D.S."/>
            <person name="Martin F."/>
        </authorList>
    </citation>
    <scope>NUCLEOTIDE SEQUENCE [LARGE SCALE GENOMIC DNA]</scope>
    <source>
        <strain evidence="2 3">Koide BX008</strain>
    </source>
</reference>
<dbReference type="Proteomes" id="UP000054549">
    <property type="component" value="Unassembled WGS sequence"/>
</dbReference>
<gene>
    <name evidence="2" type="ORF">M378DRAFT_287903</name>
</gene>
<dbReference type="EMBL" id="KN818326">
    <property type="protein sequence ID" value="KIL58930.1"/>
    <property type="molecule type" value="Genomic_DNA"/>
</dbReference>